<dbReference type="OrthoDB" id="2575738at2759"/>
<feature type="compositionally biased region" description="Low complexity" evidence="1">
    <location>
        <begin position="123"/>
        <end position="137"/>
    </location>
</feature>
<evidence type="ECO:0000313" key="3">
    <source>
        <dbReference type="Proteomes" id="UP000092583"/>
    </source>
</evidence>
<feature type="region of interest" description="Disordered" evidence="1">
    <location>
        <begin position="176"/>
        <end position="199"/>
    </location>
</feature>
<keyword evidence="3" id="KW-1185">Reference proteome</keyword>
<proteinExistence type="predicted"/>
<reference evidence="2 3" key="1">
    <citation type="submission" date="2013-07" db="EMBL/GenBank/DDBJ databases">
        <title>The Genome Sequence of Kwoniella mangroviensis CBS10435.</title>
        <authorList>
            <consortium name="The Broad Institute Genome Sequencing Platform"/>
            <person name="Cuomo C."/>
            <person name="Litvintseva A."/>
            <person name="Chen Y."/>
            <person name="Heitman J."/>
            <person name="Sun S."/>
            <person name="Springer D."/>
            <person name="Dromer F."/>
            <person name="Young S.K."/>
            <person name="Zeng Q."/>
            <person name="Gargeya S."/>
            <person name="Fitzgerald M."/>
            <person name="Abouelleil A."/>
            <person name="Alvarado L."/>
            <person name="Berlin A.M."/>
            <person name="Chapman S.B."/>
            <person name="Dewar J."/>
            <person name="Goldberg J."/>
            <person name="Griggs A."/>
            <person name="Gujja S."/>
            <person name="Hansen M."/>
            <person name="Howarth C."/>
            <person name="Imamovic A."/>
            <person name="Larimer J."/>
            <person name="McCowan C."/>
            <person name="Murphy C."/>
            <person name="Pearson M."/>
            <person name="Priest M."/>
            <person name="Roberts A."/>
            <person name="Saif S."/>
            <person name="Shea T."/>
            <person name="Sykes S."/>
            <person name="Wortman J."/>
            <person name="Nusbaum C."/>
            <person name="Birren B."/>
        </authorList>
    </citation>
    <scope>NUCLEOTIDE SEQUENCE [LARGE SCALE GENOMIC DNA]</scope>
    <source>
        <strain evidence="2 3">CBS 10435</strain>
    </source>
</reference>
<dbReference type="Proteomes" id="UP000092583">
    <property type="component" value="Unassembled WGS sequence"/>
</dbReference>
<feature type="compositionally biased region" description="Low complexity" evidence="1">
    <location>
        <begin position="79"/>
        <end position="90"/>
    </location>
</feature>
<feature type="compositionally biased region" description="Polar residues" evidence="1">
    <location>
        <begin position="68"/>
        <end position="78"/>
    </location>
</feature>
<gene>
    <name evidence="2" type="ORF">L486_07369</name>
</gene>
<accession>A0A1B9II14</accession>
<feature type="compositionally biased region" description="Low complexity" evidence="1">
    <location>
        <begin position="50"/>
        <end position="66"/>
    </location>
</feature>
<name>A0A1B9II14_9TREE</name>
<dbReference type="EMBL" id="KI669467">
    <property type="protein sequence ID" value="OCF55256.1"/>
    <property type="molecule type" value="Genomic_DNA"/>
</dbReference>
<organism evidence="2 3">
    <name type="scientific">Kwoniella mangroviensis CBS 10435</name>
    <dbReference type="NCBI Taxonomy" id="1331196"/>
    <lineage>
        <taxon>Eukaryota</taxon>
        <taxon>Fungi</taxon>
        <taxon>Dikarya</taxon>
        <taxon>Basidiomycota</taxon>
        <taxon>Agaricomycotina</taxon>
        <taxon>Tremellomycetes</taxon>
        <taxon>Tremellales</taxon>
        <taxon>Cryptococcaceae</taxon>
        <taxon>Kwoniella</taxon>
    </lineage>
</organism>
<evidence type="ECO:0000313" key="2">
    <source>
        <dbReference type="EMBL" id="OCF55256.1"/>
    </source>
</evidence>
<reference evidence="3" key="2">
    <citation type="submission" date="2013-12" db="EMBL/GenBank/DDBJ databases">
        <title>Evolution of pathogenesis and genome organization in the Tremellales.</title>
        <authorList>
            <person name="Cuomo C."/>
            <person name="Litvintseva A."/>
            <person name="Heitman J."/>
            <person name="Chen Y."/>
            <person name="Sun S."/>
            <person name="Springer D."/>
            <person name="Dromer F."/>
            <person name="Young S."/>
            <person name="Zeng Q."/>
            <person name="Chapman S."/>
            <person name="Gujja S."/>
            <person name="Saif S."/>
            <person name="Birren B."/>
        </authorList>
    </citation>
    <scope>NUCLEOTIDE SEQUENCE [LARGE SCALE GENOMIC DNA]</scope>
    <source>
        <strain evidence="3">CBS 10435</strain>
    </source>
</reference>
<dbReference type="AlphaFoldDB" id="A0A1B9II14"/>
<protein>
    <submittedName>
        <fullName evidence="2">Uncharacterized protein</fullName>
    </submittedName>
</protein>
<feature type="compositionally biased region" description="Polar residues" evidence="1">
    <location>
        <begin position="100"/>
        <end position="114"/>
    </location>
</feature>
<feature type="region of interest" description="Disordered" evidence="1">
    <location>
        <begin position="1"/>
        <end position="137"/>
    </location>
</feature>
<evidence type="ECO:0000256" key="1">
    <source>
        <dbReference type="SAM" id="MobiDB-lite"/>
    </source>
</evidence>
<sequence length="239" mass="27104">MYPSRKAPSPPTSPFGEAALPPNHPFATYYIPPPPSYPYNHHRVLHHSSSEQSLDSSRYSQSIRSYKNQRSPTSSLAQPLSPKSSSRSSPVLGHFAPQPLNRTISKPRPQQSMEYGSAPHPAYSRSTPPSPTQSRYSAGIPTELTMFDTKPKQTLLGDVEYILGKKIHFPFLHNLTSSKSKKGKDEEEKKKRKRRLTKDRYAQEGWEWQGTLESYDLLPEDVVVVEKRRGRGVREGNYI</sequence>